<feature type="compositionally biased region" description="Basic and acidic residues" evidence="1">
    <location>
        <begin position="61"/>
        <end position="70"/>
    </location>
</feature>
<gene>
    <name evidence="3" type="ORF">E4L98_01305</name>
</gene>
<feature type="region of interest" description="Disordered" evidence="1">
    <location>
        <begin position="55"/>
        <end position="82"/>
    </location>
</feature>
<feature type="compositionally biased region" description="Polar residues" evidence="1">
    <location>
        <begin position="71"/>
        <end position="82"/>
    </location>
</feature>
<dbReference type="Proteomes" id="UP000297729">
    <property type="component" value="Unassembled WGS sequence"/>
</dbReference>
<evidence type="ECO:0000256" key="1">
    <source>
        <dbReference type="SAM" id="MobiDB-lite"/>
    </source>
</evidence>
<evidence type="ECO:0008006" key="5">
    <source>
        <dbReference type="Google" id="ProtNLM"/>
    </source>
</evidence>
<sequence length="82" mass="8332">MSQGPYFLAGICAVVLTACAAPESNPPATGTQTAAATKCVVPEAVTGSSIRKGCAPTGDVKSVDPRDFRDSMQNTATQSTVK</sequence>
<accession>A0A4Y9SZZ2</accession>
<proteinExistence type="predicted"/>
<keyword evidence="4" id="KW-1185">Reference proteome</keyword>
<protein>
    <recommendedName>
        <fullName evidence="5">Lipoprotein</fullName>
    </recommendedName>
</protein>
<keyword evidence="2" id="KW-0732">Signal</keyword>
<dbReference type="RefSeq" id="WP_135199761.1">
    <property type="nucleotide sequence ID" value="NZ_SPVG01000014.1"/>
</dbReference>
<feature type="chain" id="PRO_5021427809" description="Lipoprotein" evidence="2">
    <location>
        <begin position="21"/>
        <end position="82"/>
    </location>
</feature>
<reference evidence="3 4" key="1">
    <citation type="submission" date="2019-03" db="EMBL/GenBank/DDBJ databases">
        <title>Draft Genome Sequence of Duganella callidus sp. nov., a Novel Duganella Species Isolated from Cultivated Soil.</title>
        <authorList>
            <person name="Raths R."/>
            <person name="Peta V."/>
            <person name="Bucking H."/>
        </authorList>
    </citation>
    <scope>NUCLEOTIDE SEQUENCE [LARGE SCALE GENOMIC DNA]</scope>
    <source>
        <strain evidence="3 4">DN04</strain>
    </source>
</reference>
<feature type="signal peptide" evidence="2">
    <location>
        <begin position="1"/>
        <end position="20"/>
    </location>
</feature>
<evidence type="ECO:0000313" key="4">
    <source>
        <dbReference type="Proteomes" id="UP000297729"/>
    </source>
</evidence>
<evidence type="ECO:0000313" key="3">
    <source>
        <dbReference type="EMBL" id="TFW30933.1"/>
    </source>
</evidence>
<name>A0A4Y9SZZ2_9BURK</name>
<dbReference type="AlphaFoldDB" id="A0A4Y9SZZ2"/>
<organism evidence="3 4">
    <name type="scientific">Duganella callida</name>
    <dbReference type="NCBI Taxonomy" id="2561932"/>
    <lineage>
        <taxon>Bacteria</taxon>
        <taxon>Pseudomonadati</taxon>
        <taxon>Pseudomonadota</taxon>
        <taxon>Betaproteobacteria</taxon>
        <taxon>Burkholderiales</taxon>
        <taxon>Oxalobacteraceae</taxon>
        <taxon>Telluria group</taxon>
        <taxon>Duganella</taxon>
    </lineage>
</organism>
<comment type="caution">
    <text evidence="3">The sequence shown here is derived from an EMBL/GenBank/DDBJ whole genome shotgun (WGS) entry which is preliminary data.</text>
</comment>
<dbReference type="EMBL" id="SPVG01000014">
    <property type="protein sequence ID" value="TFW30933.1"/>
    <property type="molecule type" value="Genomic_DNA"/>
</dbReference>
<evidence type="ECO:0000256" key="2">
    <source>
        <dbReference type="SAM" id="SignalP"/>
    </source>
</evidence>